<sequence length="3906" mass="430655">MERARLVTIVLLLIALLFLIAGAIMLGIGIHKAKQKKDDCKNHVEVCDASDIGSILHFSVDPGIPWDDTYNDLNAPATQSAIANFSTNITNVLNSGVASSLKAQELPQLLRFSNFAINSKLLVVSPDYLVPSLNSTTMFYGTLIFTSKVDPKDVQSALTSAGWKALVQNSSRDFCDNISPTPDPPPIGDFSCDPRNPSRTVIVMVDVALPMDPLTSEKDKLQAIQSYLSTLSLPNDTDWGNFQMGVGVFYGSNAFLINNWLCGNQSCLNDAISKIAINTTSQSHNITRAYEFVRDEFSSIHQQLGPGRARTLTILTDGFEYDNGFGENRSRSLVEAVSQTFYTSTILISNARSVRSTYAQIVPSGYQFVAVDHWYQLGLADIRARNLWWICLAVPVTTPPPVHTPPTWAPITVTTTPFARPTLPTTPTGPPILPEKCKALQVLFLIDMSQSIDAGFNNLTSFIRSFIEQTRRAENARYGYISFNTKVQENSGALRGVNDFLTYLGTTKYTNGYTNYTIGFDAMNDFSSNFDANSPRAVVFITPGNPNDMEEAAKINSVKAIVESFRKQGIQIIASLVLPDEGKKAMLQNILLLNENFDGEANLLTTATYNSLVATAPLTARTLTCRATTDAMCNLDIVFLVEDSEVVGNRKGQLFAKGAMLSYVNKAQEYIGKFTDRVALAYYSNPDDRPHTWPDRTGIAFNFSQEISYIPSLLESEIRRTIPEVPPGSYSDIALGLQLARSLFGASPTSNGQVVIIFGRGTYIQEDQKCCDEPFNISTAMLDQGIIMKGATVGSGKSEALMEQITGRPTFEVPDYNINFAEQAGAELVDQMWDFRKEASRESNCLQPQIEIFCPDPADIVLIIQMPSKDQENLFNTIKNFTANALLAAFEGLNYGGVEKLTRLAIVTYSGENAELIQSLPASFNLSTAYTALENLELTARVDGPDYLSSAFGEAIKQLTTFGRPYASWSTIVIAGSLDAEDVENATNVSLHMTQTGIYNFAIGTSDDEALFVGLREIMQRYTLIDGTLLDPPEGVPAVYTANEIRDNVCAHYPGEGIPTDPPATPPPPTQQPGFLPQGLLASQTWPDICILIDTSADFAVNNTALNDRGFEVLRMFLINTLIRYKIGDEFTRIALVTFDGNATAVINFNTYSDWPSLYKGLTEDWQYGPSANHQPQKSIDVALDLLRDVTYQPKNGFRNKVNFLWVFTTGNENLVGTNYQAALNGLGQGGVTVMGIGLGNIESSFMKTISSSYVRVTNYTDPLSGMASQLDLVGPLLYQTSTGKQEQPPPFAFFKSDVVIAIDREMPTDLFNNVKDFLGTFVQQFTIGKDNSRIALVVFDSTGITTGILQNQQFDQASVLNNIKSLQAKGGTTFGNGNYDKAIDFILANVSSTANDNKRLSAPSFAFFFTANNKNDPLVQNKNLTILHEQYVVQVLCLDNTTVPDFAKKLASKEQYAYPVGLNLDDWSIRVTGQRSPIQSFFTDLQITHLEYLQVNDLSTRDIAADITLVYDFANLDNDLYQIVLTYLKDFVKKFSIGVFGTQISGLCFADQILYEFPFMNCDETTSCIEDAINKWTFKAASNSSLLVEALDRVAQNQFTISNNWRQSKSYVLVFSAQNNTTWNPSAMSPVRTRLQSKNAFTYYVDMSNGGLPEGYRKQFFDNYEQVESPKNLSNQADSAITTVVTSNYQGYKYPPPLGLQAVIADFVFVVDSSVDQVFNEIRTLLLDLITQLPISSIESKISLLSYNENGFISANTFRLADFTNPTSLKNYLNGLTPTAPTNTTDFGAALSYLNSNILQRSAGYRENQTFVTFFNANPKLTTPLDNYVDTISQLQNRQFVSFYGFDMASSDSADSVYSALRRVIPIVMSATQIVRTSTVAPTSSAIIGGNGYYSYISNVYGAYAQQPTPAPVTQFTPTPTISTTIGPPDLSNSWPLDRIKTDLLFIIDPNLMTEQTFSDIKSTLYDYAAQFLISPELGSQFGVLSFDGTNEFNSFRFSASTDLDALQSLITGFMPVAETRPTFALAANLNRAITRYFANDGGYRGNSATLAILTGNTTIDESCSELRQAALGFPIETLLFGLSLYGEASFSILECAVSQIVATNEMLSLNVNEDAMKRLSMAVSKNFESSIPPYPTVSPVDPVETKIDVVFIMDVLEMTDDQFNDAKLFMRKLVGSYSIMNDTTGMQFSVMTYSATPQSNVTQIYDSFTFLQSQSMTQLRTAIDGLVKSTDATPLGIERMFSTAITMTLGVDQGHFVYKPISFIVLGSRNQWDNEKMSKYRAAFPIYSIDVSNKGAISWLSYLSTPENLYRAQGILANDDLLTRNVQGFLSQAYFNNLFTQPLPSKSVSTDVYFIIDSSNSFDANSKSNLINSLISFTNLYNLAFTRFGFLFYGQSNSQAINFDSYKSFDGLALKLNETILGLNTTDSSFDLQGAFNAASNYLSGEISSRGGPVVVTIAFTDSVTCPTNTTNFPPDTIHFVIKSGKYQPWLECIASAEWDLAIIQNGNFQNDYQTGRLVATVSRAARYIVDEAILTGNPLNNAKPKDLFVLADFTYFSKNLDINRMRAVNAFTPTNKIVFDLNGLMQALLTSADFMDDSPHPKVVILVMSSPEFTKIDSNTASALRSKASVFGISAVSDAAHLDEILRLNGGSTLQYWQQVYSPDPVADRDLGLLIANLAAGLTVPQAYPPTQIQADYLFVLDGTTEMESSFNKSIDLIRAFASKLSIFPGQSRVGVLSYGNDTWQEGFSQRDAQDLTELTNFLNSQTPINAAFTSWNAVGALRSISDSFYDNRLTFVYILAATPNFGTDCAGLSQITLKTNMALRGISFGSSQTVDSLRCVVGSGLDDVLVYPANTSLVPARFLNLAAAPGIDIVDRFLQKDATEYEKIVNSMTPSSPISISQAYQPVTIYYEVSAWIDETTFNQTKDFILAVYNAIPSPNAPTPRLQLCEIDPWKLCFGVNAEDDIISMNYTASNNTNIQFSPDNTSSVESLKWRLDLSATSIFLAGSPGATGMTEDYIRAIRGQGNVIAVDLLGLGASTAYLNRLVSKPSYLRKSYEEETTQTLNWVYEAITTDYEASRALLTSLSTLKSDVILMLDVSSVVTNQFFDNSLIPSAHYLISKYIANIRFGVYFAYNKTGNPFLPFDTNNVLGSVANSTYAGPGTATFDVVESTTDAFSRTAPTGAYSFVYLTLNPDGNYTDCLMSAYSKTAVFYFDFNNLPPWTNCATSSERVAYLNETFAPPVTTTRPLTTDIQNVMDMTLGRANFDYFLTLRQRTLRANLSFSPTDLIVVMDANSMLSEGFTQSMIYYLGKLVALFDNVQAGALRFGFVFAGSEPIVMSYLNQTDDIDGLLANITKPSMFVDARTNLKLTLDFVQDQMLKPENGRREGVSAVILVMLQNENILASDMLNSTEIAILNQNANIFGMNIYGSRSVANTLMALTMKNLKAYDVIWDEYYLKSLYEMNALSQISNFIYDVAIIPTSTSVEKSSISTQSFASESTTTGTTGTETTGTETTGTETTGTGPTTTISATNTMETKSDSLTSRNIDIIFLLDTSAYAQPYFDDYIQFVKTFLTGFTVSAERTRIGFVTVPGDDFATFPFAPLGGIDNSEVAFKALDDIKNFFADFDDSGQFAGAALDTVRQEYTIQANGYRTQINNHWIIYLTSAPTMTDQADAISNANFLKSGIYYSIIGIAYGENVMDRAALMTITGDFGDHWIKDCGGETFVVTQGFRSAFEQMDENFNVDKAIFCDDVIKFDLQFTLNYLLNGQLTLYGFEPDQMYSENGWTLNATCSVPLPAVFQLYGIDQAYISWNRDDDDLTNGFLARIEVFRSDGRMKRVDEPINFCDFTTLPTKVSASSEEFSLSVTHSTIQAITNTLPQELFPALPLFFVLLVVNFFNQ</sequence>
<feature type="domain" description="VWFA" evidence="2">
    <location>
        <begin position="2699"/>
        <end position="2896"/>
    </location>
</feature>
<organism evidence="3 4">
    <name type="scientific">Mesorhabditis belari</name>
    <dbReference type="NCBI Taxonomy" id="2138241"/>
    <lineage>
        <taxon>Eukaryota</taxon>
        <taxon>Metazoa</taxon>
        <taxon>Ecdysozoa</taxon>
        <taxon>Nematoda</taxon>
        <taxon>Chromadorea</taxon>
        <taxon>Rhabditida</taxon>
        <taxon>Rhabditina</taxon>
        <taxon>Rhabditomorpha</taxon>
        <taxon>Rhabditoidea</taxon>
        <taxon>Rhabditidae</taxon>
        <taxon>Mesorhabditinae</taxon>
        <taxon>Mesorhabditis</taxon>
    </lineage>
</organism>
<feature type="domain" description="VWFA" evidence="2">
    <location>
        <begin position="2150"/>
        <end position="2340"/>
    </location>
</feature>
<keyword evidence="3" id="KW-1185">Reference proteome</keyword>
<feature type="domain" description="VWFA" evidence="2">
    <location>
        <begin position="1312"/>
        <end position="1486"/>
    </location>
</feature>
<feature type="domain" description="VWFA" evidence="2">
    <location>
        <begin position="1088"/>
        <end position="1315"/>
    </location>
</feature>
<name>A0AAF3EUX4_9BILA</name>
<dbReference type="Proteomes" id="UP000887575">
    <property type="component" value="Unassembled WGS sequence"/>
</dbReference>
<feature type="domain" description="VWFA" evidence="2">
    <location>
        <begin position="1944"/>
        <end position="2121"/>
    </location>
</feature>
<feature type="domain" description="VWFA" evidence="2">
    <location>
        <begin position="3292"/>
        <end position="3482"/>
    </location>
</feature>
<dbReference type="InterPro" id="IPR036465">
    <property type="entry name" value="vWFA_dom_sf"/>
</dbReference>
<dbReference type="Pfam" id="PF00092">
    <property type="entry name" value="VWA"/>
    <property type="match status" value="7"/>
</dbReference>
<feature type="compositionally biased region" description="Polar residues" evidence="1">
    <location>
        <begin position="3496"/>
        <end position="3505"/>
    </location>
</feature>
<evidence type="ECO:0000256" key="1">
    <source>
        <dbReference type="SAM" id="MobiDB-lite"/>
    </source>
</evidence>
<feature type="region of interest" description="Disordered" evidence="1">
    <location>
        <begin position="3496"/>
        <end position="3536"/>
    </location>
</feature>
<evidence type="ECO:0000313" key="3">
    <source>
        <dbReference type="Proteomes" id="UP000887575"/>
    </source>
</evidence>
<feature type="domain" description="VWFA" evidence="2">
    <location>
        <begin position="859"/>
        <end position="1018"/>
    </location>
</feature>
<reference evidence="4" key="1">
    <citation type="submission" date="2024-02" db="UniProtKB">
        <authorList>
            <consortium name="WormBaseParasite"/>
        </authorList>
    </citation>
    <scope>IDENTIFICATION</scope>
</reference>
<dbReference type="PANTHER" id="PTHR24020:SF84">
    <property type="entry name" value="VWFA DOMAIN-CONTAINING PROTEIN"/>
    <property type="match status" value="1"/>
</dbReference>
<dbReference type="WBParaSite" id="MBELARI_LOCUS17902">
    <property type="protein sequence ID" value="MBELARI_LOCUS17902"/>
    <property type="gene ID" value="MBELARI_LOCUS17902"/>
</dbReference>
<feature type="domain" description="VWFA" evidence="2">
    <location>
        <begin position="1707"/>
        <end position="1865"/>
    </location>
</feature>
<dbReference type="Gene3D" id="3.40.50.410">
    <property type="entry name" value="von Willebrand factor, type A domain"/>
    <property type="match status" value="12"/>
</dbReference>
<dbReference type="InterPro" id="IPR002035">
    <property type="entry name" value="VWF_A"/>
</dbReference>
<dbReference type="CDD" id="cd00198">
    <property type="entry name" value="vWFA"/>
    <property type="match status" value="3"/>
</dbReference>
<evidence type="ECO:0000259" key="2">
    <source>
        <dbReference type="PROSITE" id="PS50234"/>
    </source>
</evidence>
<proteinExistence type="predicted"/>
<dbReference type="InterPro" id="IPR050525">
    <property type="entry name" value="ECM_Assembly_Org"/>
</dbReference>
<feature type="domain" description="VWFA" evidence="2">
    <location>
        <begin position="441"/>
        <end position="622"/>
    </location>
</feature>
<protein>
    <recommendedName>
        <fullName evidence="2">VWFA domain-containing protein</fullName>
    </recommendedName>
</protein>
<dbReference type="SUPFAM" id="SSF53300">
    <property type="entry name" value="vWA-like"/>
    <property type="match status" value="14"/>
</dbReference>
<dbReference type="SMART" id="SM00327">
    <property type="entry name" value="VWA"/>
    <property type="match status" value="10"/>
</dbReference>
<feature type="domain" description="VWFA" evidence="2">
    <location>
        <begin position="636"/>
        <end position="832"/>
    </location>
</feature>
<evidence type="ECO:0000313" key="4">
    <source>
        <dbReference type="WBParaSite" id="MBELARI_LOCUS17902"/>
    </source>
</evidence>
<accession>A0AAF3EUX4</accession>
<feature type="region of interest" description="Disordered" evidence="1">
    <location>
        <begin position="1054"/>
        <end position="1073"/>
    </location>
</feature>
<dbReference type="PANTHER" id="PTHR24020">
    <property type="entry name" value="COLLAGEN ALPHA"/>
    <property type="match status" value="1"/>
</dbReference>
<feature type="compositionally biased region" description="Low complexity" evidence="1">
    <location>
        <begin position="3506"/>
        <end position="3533"/>
    </location>
</feature>
<dbReference type="PROSITE" id="PS50234">
    <property type="entry name" value="VWFA"/>
    <property type="match status" value="11"/>
</dbReference>
<feature type="compositionally biased region" description="Pro residues" evidence="1">
    <location>
        <begin position="1060"/>
        <end position="1071"/>
    </location>
</feature>
<feature type="domain" description="VWFA" evidence="2">
    <location>
        <begin position="3553"/>
        <end position="3759"/>
    </location>
</feature>